<feature type="region of interest" description="Disordered" evidence="1">
    <location>
        <begin position="30"/>
        <end position="60"/>
    </location>
</feature>
<dbReference type="Proteomes" id="UP000027265">
    <property type="component" value="Unassembled WGS sequence"/>
</dbReference>
<keyword evidence="3" id="KW-1185">Reference proteome</keyword>
<reference evidence="3" key="1">
    <citation type="journal article" date="2014" name="Proc. Natl. Acad. Sci. U.S.A.">
        <title>Extensive sampling of basidiomycete genomes demonstrates inadequacy of the white-rot/brown-rot paradigm for wood decay fungi.</title>
        <authorList>
            <person name="Riley R."/>
            <person name="Salamov A.A."/>
            <person name="Brown D.W."/>
            <person name="Nagy L.G."/>
            <person name="Floudas D."/>
            <person name="Held B.W."/>
            <person name="Levasseur A."/>
            <person name="Lombard V."/>
            <person name="Morin E."/>
            <person name="Otillar R."/>
            <person name="Lindquist E.A."/>
            <person name="Sun H."/>
            <person name="LaButti K.M."/>
            <person name="Schmutz J."/>
            <person name="Jabbour D."/>
            <person name="Luo H."/>
            <person name="Baker S.E."/>
            <person name="Pisabarro A.G."/>
            <person name="Walton J.D."/>
            <person name="Blanchette R.A."/>
            <person name="Henrissat B."/>
            <person name="Martin F."/>
            <person name="Cullen D."/>
            <person name="Hibbett D.S."/>
            <person name="Grigoriev I.V."/>
        </authorList>
    </citation>
    <scope>NUCLEOTIDE SEQUENCE [LARGE SCALE GENOMIC DNA]</scope>
    <source>
        <strain evidence="3">MUCL 33604</strain>
    </source>
</reference>
<name>A0A067P3N3_9AGAM</name>
<accession>A0A067P3N3</accession>
<dbReference type="AlphaFoldDB" id="A0A067P3N3"/>
<dbReference type="HOGENOM" id="CLU_2942080_0_0_1"/>
<gene>
    <name evidence="2" type="ORF">JAAARDRAFT_42837</name>
</gene>
<dbReference type="EMBL" id="KL197782">
    <property type="protein sequence ID" value="KDQ49513.1"/>
    <property type="molecule type" value="Genomic_DNA"/>
</dbReference>
<protein>
    <submittedName>
        <fullName evidence="2">Uncharacterized protein</fullName>
    </submittedName>
</protein>
<evidence type="ECO:0000313" key="2">
    <source>
        <dbReference type="EMBL" id="KDQ49513.1"/>
    </source>
</evidence>
<evidence type="ECO:0000313" key="3">
    <source>
        <dbReference type="Proteomes" id="UP000027265"/>
    </source>
</evidence>
<dbReference type="InParanoid" id="A0A067P3N3"/>
<proteinExistence type="predicted"/>
<sequence>MKRCVEVDVRYVHQGMLRRFRDTALVVSHTPLPAPHQNGNTPSQPKRTPVHETLMPLKLA</sequence>
<organism evidence="2 3">
    <name type="scientific">Jaapia argillacea MUCL 33604</name>
    <dbReference type="NCBI Taxonomy" id="933084"/>
    <lineage>
        <taxon>Eukaryota</taxon>
        <taxon>Fungi</taxon>
        <taxon>Dikarya</taxon>
        <taxon>Basidiomycota</taxon>
        <taxon>Agaricomycotina</taxon>
        <taxon>Agaricomycetes</taxon>
        <taxon>Agaricomycetidae</taxon>
        <taxon>Jaapiales</taxon>
        <taxon>Jaapiaceae</taxon>
        <taxon>Jaapia</taxon>
    </lineage>
</organism>
<feature type="compositionally biased region" description="Polar residues" evidence="1">
    <location>
        <begin position="37"/>
        <end position="46"/>
    </location>
</feature>
<evidence type="ECO:0000256" key="1">
    <source>
        <dbReference type="SAM" id="MobiDB-lite"/>
    </source>
</evidence>